<protein>
    <recommendedName>
        <fullName evidence="3">Stress-response A/B barrel domain-containing protein</fullName>
    </recommendedName>
</protein>
<dbReference type="RefSeq" id="WP_068713990.1">
    <property type="nucleotide sequence ID" value="NZ_AP014635.1"/>
</dbReference>
<evidence type="ECO:0008006" key="3">
    <source>
        <dbReference type="Google" id="ProtNLM"/>
    </source>
</evidence>
<evidence type="ECO:0000313" key="1">
    <source>
        <dbReference type="EMBL" id="MCA2016763.1"/>
    </source>
</evidence>
<name>A0ABS7YM54_9VIBR</name>
<reference evidence="2" key="1">
    <citation type="submission" date="2023-07" db="EMBL/GenBank/DDBJ databases">
        <title>Molecular identification of indigenous halophilic bacteria isolated from red sea cost, biodegradation of synthetic dyes and assessment of degraded metabolite toxicity.</title>
        <authorList>
            <person name="Chaieb K."/>
            <person name="Altayb H.N."/>
        </authorList>
    </citation>
    <scope>NUCLEOTIDE SEQUENCE [LARGE SCALE GENOMIC DNA]</scope>
    <source>
        <strain evidence="2">K20</strain>
    </source>
</reference>
<sequence>MTSYNVFYSIKDDVDTHYVTCLTQEFVQLLSEHDLVESVTCSKLTNKGNFPEMPDFHLAVNFRNQDHMNESFDTVRRTLMNEHPHAELMKSTKEFKVTFSESF</sequence>
<accession>A0ABS7YM54</accession>
<keyword evidence="2" id="KW-1185">Reference proteome</keyword>
<comment type="caution">
    <text evidence="1">The sequence shown here is derived from an EMBL/GenBank/DDBJ whole genome shotgun (WGS) entry which is preliminary data.</text>
</comment>
<gene>
    <name evidence="1" type="ORF">LDJ79_11620</name>
</gene>
<proteinExistence type="predicted"/>
<evidence type="ECO:0000313" key="2">
    <source>
        <dbReference type="Proteomes" id="UP001199044"/>
    </source>
</evidence>
<dbReference type="EMBL" id="JAIWIU010000069">
    <property type="protein sequence ID" value="MCA2016763.1"/>
    <property type="molecule type" value="Genomic_DNA"/>
</dbReference>
<dbReference type="Proteomes" id="UP001199044">
    <property type="component" value="Unassembled WGS sequence"/>
</dbReference>
<organism evidence="1 2">
    <name type="scientific">Vibrio tritonius</name>
    <dbReference type="NCBI Taxonomy" id="1435069"/>
    <lineage>
        <taxon>Bacteria</taxon>
        <taxon>Pseudomonadati</taxon>
        <taxon>Pseudomonadota</taxon>
        <taxon>Gammaproteobacteria</taxon>
        <taxon>Vibrionales</taxon>
        <taxon>Vibrionaceae</taxon>
        <taxon>Vibrio</taxon>
    </lineage>
</organism>